<evidence type="ECO:0008006" key="4">
    <source>
        <dbReference type="Google" id="ProtNLM"/>
    </source>
</evidence>
<evidence type="ECO:0000313" key="3">
    <source>
        <dbReference type="Proteomes" id="UP000298180"/>
    </source>
</evidence>
<dbReference type="RefSeq" id="WP_135263829.1">
    <property type="nucleotide sequence ID" value="NZ_SMLM01000002.1"/>
</dbReference>
<dbReference type="Proteomes" id="UP000298180">
    <property type="component" value="Unassembled WGS sequence"/>
</dbReference>
<keyword evidence="1" id="KW-1133">Transmembrane helix</keyword>
<proteinExistence type="predicted"/>
<keyword evidence="1" id="KW-0472">Membrane</keyword>
<evidence type="ECO:0000313" key="2">
    <source>
        <dbReference type="EMBL" id="TFZ02302.1"/>
    </source>
</evidence>
<protein>
    <recommendedName>
        <fullName evidence="4">DUF1705 domain-containing protein</fullName>
    </recommendedName>
</protein>
<organism evidence="2 3">
    <name type="scientific">Ramlibacter henchirensis</name>
    <dbReference type="NCBI Taxonomy" id="204072"/>
    <lineage>
        <taxon>Bacteria</taxon>
        <taxon>Pseudomonadati</taxon>
        <taxon>Pseudomonadota</taxon>
        <taxon>Betaproteobacteria</taxon>
        <taxon>Burkholderiales</taxon>
        <taxon>Comamonadaceae</taxon>
        <taxon>Ramlibacter</taxon>
    </lineage>
</organism>
<name>A0A4Z0BU84_9BURK</name>
<keyword evidence="3" id="KW-1185">Reference proteome</keyword>
<dbReference type="OrthoDB" id="8903491at2"/>
<feature type="transmembrane region" description="Helical" evidence="1">
    <location>
        <begin position="28"/>
        <end position="49"/>
    </location>
</feature>
<feature type="transmembrane region" description="Helical" evidence="1">
    <location>
        <begin position="168"/>
        <end position="186"/>
    </location>
</feature>
<feature type="transmembrane region" description="Helical" evidence="1">
    <location>
        <begin position="85"/>
        <end position="104"/>
    </location>
</feature>
<feature type="transmembrane region" description="Helical" evidence="1">
    <location>
        <begin position="55"/>
        <end position="78"/>
    </location>
</feature>
<reference evidence="2 3" key="1">
    <citation type="submission" date="2019-03" db="EMBL/GenBank/DDBJ databases">
        <title>Ramlibacter henchirensis DSM 14656, whole genome shotgun sequence.</title>
        <authorList>
            <person name="Zhang X."/>
            <person name="Feng G."/>
            <person name="Zhu H."/>
        </authorList>
    </citation>
    <scope>NUCLEOTIDE SEQUENCE [LARGE SCALE GENOMIC DNA]</scope>
    <source>
        <strain evidence="2 3">DSM 14656</strain>
    </source>
</reference>
<gene>
    <name evidence="2" type="ORF">EZ313_13600</name>
</gene>
<dbReference type="EMBL" id="SMLM01000002">
    <property type="protein sequence ID" value="TFZ02302.1"/>
    <property type="molecule type" value="Genomic_DNA"/>
</dbReference>
<accession>A0A4Z0BU84</accession>
<dbReference type="AlphaFoldDB" id="A0A4Z0BU84"/>
<evidence type="ECO:0000256" key="1">
    <source>
        <dbReference type="SAM" id="Phobius"/>
    </source>
</evidence>
<keyword evidence="1" id="KW-0812">Transmembrane</keyword>
<comment type="caution">
    <text evidence="2">The sequence shown here is derived from an EMBL/GenBank/DDBJ whole genome shotgun (WGS) entry which is preliminary data.</text>
</comment>
<sequence>MSLKLFRSTGFHSILTPGEARLALHPGWAVAMVAGWAGVACNAWLWQALIGSGPFVAAVAATIGIAGAVGFFLSVFGWRRTFKPAATLALLGCALLSAGVWTQGIPPSSLVDDSTRLSALLPAWASLFRWQVPTLLVLLGVLPVLWLWNTQLRRLSGPAQLRSNLAGVFLWFFVASVGFSLLARLAPGA</sequence>
<feature type="transmembrane region" description="Helical" evidence="1">
    <location>
        <begin position="124"/>
        <end position="148"/>
    </location>
</feature>